<organism evidence="2 3">
    <name type="scientific">Pseudocohnilembus persalinus</name>
    <name type="common">Ciliate</name>
    <dbReference type="NCBI Taxonomy" id="266149"/>
    <lineage>
        <taxon>Eukaryota</taxon>
        <taxon>Sar</taxon>
        <taxon>Alveolata</taxon>
        <taxon>Ciliophora</taxon>
        <taxon>Intramacronucleata</taxon>
        <taxon>Oligohymenophorea</taxon>
        <taxon>Scuticociliatia</taxon>
        <taxon>Philasterida</taxon>
        <taxon>Pseudocohnilembidae</taxon>
        <taxon>Pseudocohnilembus</taxon>
    </lineage>
</organism>
<proteinExistence type="predicted"/>
<gene>
    <name evidence="2" type="ORF">PPERSA_06759</name>
</gene>
<evidence type="ECO:0000313" key="3">
    <source>
        <dbReference type="Proteomes" id="UP000054937"/>
    </source>
</evidence>
<name>A0A0V0QT46_PSEPJ</name>
<keyword evidence="3" id="KW-1185">Reference proteome</keyword>
<feature type="compositionally biased region" description="Polar residues" evidence="1">
    <location>
        <begin position="184"/>
        <end position="193"/>
    </location>
</feature>
<sequence>MPEKLSKTSQKYQLSSSYINKDYKHKHNQDKSIKNTTVTLLEQKCNDYYFAGKNFNNSDQSKSFYNNTSEQNNNKQTTILKKSHYFNDFLTKINSNSKSQNINPNQNSQVNYEEQNIKREHIIYRDIKKKSTHIEEPDNKSVFQNNFFNYKKYSSKFSSAQKKKEQQYNFEGYFNTTGTSITERKQINQTTDNISEKYEKNKK</sequence>
<dbReference type="InParanoid" id="A0A0V0QT46"/>
<dbReference type="AlphaFoldDB" id="A0A0V0QT46"/>
<dbReference type="Proteomes" id="UP000054937">
    <property type="component" value="Unassembled WGS sequence"/>
</dbReference>
<dbReference type="EMBL" id="LDAU01000110">
    <property type="protein sequence ID" value="KRX05125.1"/>
    <property type="molecule type" value="Genomic_DNA"/>
</dbReference>
<protein>
    <submittedName>
        <fullName evidence="2">Uncharacterized protein</fullName>
    </submittedName>
</protein>
<accession>A0A0V0QT46</accession>
<reference evidence="2 3" key="1">
    <citation type="journal article" date="2015" name="Sci. Rep.">
        <title>Genome of the facultative scuticociliatosis pathogen Pseudocohnilembus persalinus provides insight into its virulence through horizontal gene transfer.</title>
        <authorList>
            <person name="Xiong J."/>
            <person name="Wang G."/>
            <person name="Cheng J."/>
            <person name="Tian M."/>
            <person name="Pan X."/>
            <person name="Warren A."/>
            <person name="Jiang C."/>
            <person name="Yuan D."/>
            <person name="Miao W."/>
        </authorList>
    </citation>
    <scope>NUCLEOTIDE SEQUENCE [LARGE SCALE GENOMIC DNA]</scope>
    <source>
        <strain evidence="2">36N120E</strain>
    </source>
</reference>
<comment type="caution">
    <text evidence="2">The sequence shown here is derived from an EMBL/GenBank/DDBJ whole genome shotgun (WGS) entry which is preliminary data.</text>
</comment>
<feature type="compositionally biased region" description="Basic and acidic residues" evidence="1">
    <location>
        <begin position="194"/>
        <end position="203"/>
    </location>
</feature>
<evidence type="ECO:0000256" key="1">
    <source>
        <dbReference type="SAM" id="MobiDB-lite"/>
    </source>
</evidence>
<feature type="region of interest" description="Disordered" evidence="1">
    <location>
        <begin position="184"/>
        <end position="203"/>
    </location>
</feature>
<evidence type="ECO:0000313" key="2">
    <source>
        <dbReference type="EMBL" id="KRX05125.1"/>
    </source>
</evidence>